<evidence type="ECO:0000256" key="7">
    <source>
        <dbReference type="SAM" id="SignalP"/>
    </source>
</evidence>
<keyword evidence="5" id="KW-0712">Selenocysteine</keyword>
<proteinExistence type="inferred from homology"/>
<dbReference type="InterPro" id="IPR038219">
    <property type="entry name" value="Sep15/SelM_sf"/>
</dbReference>
<evidence type="ECO:0000256" key="5">
    <source>
        <dbReference type="ARBA" id="ARBA00022933"/>
    </source>
</evidence>
<dbReference type="Pfam" id="PF08806">
    <property type="entry name" value="Sep15_SelM"/>
    <property type="match status" value="1"/>
</dbReference>
<dbReference type="Gene3D" id="3.40.30.50">
    <property type="entry name" value="Sep15/SelM thioredoxin-like domain, active-site redox motif"/>
    <property type="match status" value="1"/>
</dbReference>
<dbReference type="AlphaFoldDB" id="A0A7S2UUQ0"/>
<keyword evidence="3 7" id="KW-0732">Signal</keyword>
<keyword evidence="4" id="KW-0256">Endoplasmic reticulum</keyword>
<dbReference type="SUPFAM" id="SSF52833">
    <property type="entry name" value="Thioredoxin-like"/>
    <property type="match status" value="1"/>
</dbReference>
<evidence type="ECO:0000256" key="1">
    <source>
        <dbReference type="ARBA" id="ARBA00004319"/>
    </source>
</evidence>
<dbReference type="GO" id="GO:0016491">
    <property type="term" value="F:oxidoreductase activity"/>
    <property type="evidence" value="ECO:0007669"/>
    <property type="project" value="TreeGrafter"/>
</dbReference>
<gene>
    <name evidence="9" type="ORF">FJAP1339_LOCUS2317</name>
</gene>
<evidence type="ECO:0000259" key="8">
    <source>
        <dbReference type="Pfam" id="PF08806"/>
    </source>
</evidence>
<evidence type="ECO:0000256" key="2">
    <source>
        <dbReference type="ARBA" id="ARBA00005742"/>
    </source>
</evidence>
<comment type="similarity">
    <text evidence="2">Belongs to the selenoprotein M/F family.</text>
</comment>
<evidence type="ECO:0000256" key="6">
    <source>
        <dbReference type="ARBA" id="ARBA00040775"/>
    </source>
</evidence>
<dbReference type="InterPro" id="IPR036249">
    <property type="entry name" value="Thioredoxin-like_sf"/>
</dbReference>
<evidence type="ECO:0000256" key="3">
    <source>
        <dbReference type="ARBA" id="ARBA00022729"/>
    </source>
</evidence>
<dbReference type="EMBL" id="HBHR01004807">
    <property type="protein sequence ID" value="CAD9859797.1"/>
    <property type="molecule type" value="Transcribed_RNA"/>
</dbReference>
<comment type="subcellular location">
    <subcellularLocation>
        <location evidence="1">Endoplasmic reticulum lumen</location>
    </subcellularLocation>
</comment>
<feature type="signal peptide" evidence="7">
    <location>
        <begin position="1"/>
        <end position="30"/>
    </location>
</feature>
<evidence type="ECO:0000256" key="4">
    <source>
        <dbReference type="ARBA" id="ARBA00022824"/>
    </source>
</evidence>
<feature type="domain" description="Selenoprotein F/M" evidence="8">
    <location>
        <begin position="90"/>
        <end position="166"/>
    </location>
</feature>
<organism evidence="9">
    <name type="scientific">Fibrocapsa japonica</name>
    <dbReference type="NCBI Taxonomy" id="94617"/>
    <lineage>
        <taxon>Eukaryota</taxon>
        <taxon>Sar</taxon>
        <taxon>Stramenopiles</taxon>
        <taxon>Ochrophyta</taxon>
        <taxon>Raphidophyceae</taxon>
        <taxon>Chattonellales</taxon>
        <taxon>Chattonellaceae</taxon>
        <taxon>Fibrocapsa</taxon>
    </lineage>
</organism>
<dbReference type="PANTHER" id="PTHR13077">
    <property type="entry name" value="SELENOPROTEIN F"/>
    <property type="match status" value="1"/>
</dbReference>
<dbReference type="InterPro" id="IPR014912">
    <property type="entry name" value="Sep15_SelM_dom"/>
</dbReference>
<evidence type="ECO:0000313" key="9">
    <source>
        <dbReference type="EMBL" id="CAD9859797.1"/>
    </source>
</evidence>
<dbReference type="InterPro" id="IPR039992">
    <property type="entry name" value="Sep15_SelM"/>
</dbReference>
<dbReference type="GO" id="GO:0005788">
    <property type="term" value="C:endoplasmic reticulum lumen"/>
    <property type="evidence" value="ECO:0007669"/>
    <property type="project" value="UniProtKB-SubCell"/>
</dbReference>
<protein>
    <recommendedName>
        <fullName evidence="6">Selenoprotein F</fullName>
    </recommendedName>
</protein>
<name>A0A7S2UUQ0_9STRA</name>
<dbReference type="PANTHER" id="PTHR13077:SF6">
    <property type="entry name" value="SELENOPROTEIN F"/>
    <property type="match status" value="1"/>
</dbReference>
<feature type="chain" id="PRO_5031478432" description="Selenoprotein F" evidence="7">
    <location>
        <begin position="31"/>
        <end position="168"/>
    </location>
</feature>
<accession>A0A7S2UUQ0</accession>
<reference evidence="9" key="1">
    <citation type="submission" date="2021-01" db="EMBL/GenBank/DDBJ databases">
        <authorList>
            <person name="Corre E."/>
            <person name="Pelletier E."/>
            <person name="Niang G."/>
            <person name="Scheremetjew M."/>
            <person name="Finn R."/>
            <person name="Kale V."/>
            <person name="Holt S."/>
            <person name="Cochrane G."/>
            <person name="Meng A."/>
            <person name="Brown T."/>
            <person name="Cohen L."/>
        </authorList>
    </citation>
    <scope>NUCLEOTIDE SEQUENCE</scope>
    <source>
        <strain evidence="9">CCMP1661</strain>
    </source>
</reference>
<sequence>MALHANKGKIYFRTPSSFHIYLIFFTLALAAHTITSSGDTSQCLDWGFTENLECPTCDKIGVVLHDEEITRNCEECCKVPEVAAEIKYDKAVLEVGRSVLPLFPEVEGFYKNRRKQFSKLQTKLTRLAMRPVIHLYRDKHDEEPAESMGVSRWKEDSIVEFLDEKLQA</sequence>